<keyword evidence="3" id="KW-1185">Reference proteome</keyword>
<proteinExistence type="predicted"/>
<feature type="region of interest" description="Disordered" evidence="1">
    <location>
        <begin position="1"/>
        <end position="29"/>
    </location>
</feature>
<evidence type="ECO:0000313" key="2">
    <source>
        <dbReference type="EMBL" id="KAJ3566494.1"/>
    </source>
</evidence>
<evidence type="ECO:0000256" key="1">
    <source>
        <dbReference type="SAM" id="MobiDB-lite"/>
    </source>
</evidence>
<protein>
    <submittedName>
        <fullName evidence="2">Uncharacterized protein</fullName>
    </submittedName>
</protein>
<sequence>MDLPKNIQDPKVSFCDDGGRPKINQYSTEPQFRPNDQVYIRAVGTTPKEGPFIVASVNDAKYTLCDGSGKAIQNGKMFEEKDIEPKDPFE</sequence>
<dbReference type="Proteomes" id="UP001148614">
    <property type="component" value="Unassembled WGS sequence"/>
</dbReference>
<dbReference type="AlphaFoldDB" id="A0A9W8NBK5"/>
<organism evidence="2 3">
    <name type="scientific">Xylaria arbuscula</name>
    <dbReference type="NCBI Taxonomy" id="114810"/>
    <lineage>
        <taxon>Eukaryota</taxon>
        <taxon>Fungi</taxon>
        <taxon>Dikarya</taxon>
        <taxon>Ascomycota</taxon>
        <taxon>Pezizomycotina</taxon>
        <taxon>Sordariomycetes</taxon>
        <taxon>Xylariomycetidae</taxon>
        <taxon>Xylariales</taxon>
        <taxon>Xylariaceae</taxon>
        <taxon>Xylaria</taxon>
    </lineage>
</organism>
<accession>A0A9W8NBK5</accession>
<evidence type="ECO:0000313" key="3">
    <source>
        <dbReference type="Proteomes" id="UP001148614"/>
    </source>
</evidence>
<dbReference type="EMBL" id="JANPWZ010001351">
    <property type="protein sequence ID" value="KAJ3566494.1"/>
    <property type="molecule type" value="Genomic_DNA"/>
</dbReference>
<comment type="caution">
    <text evidence="2">The sequence shown here is derived from an EMBL/GenBank/DDBJ whole genome shotgun (WGS) entry which is preliminary data.</text>
</comment>
<name>A0A9W8NBK5_9PEZI</name>
<gene>
    <name evidence="2" type="ORF">NPX13_g7107</name>
</gene>
<reference evidence="2" key="1">
    <citation type="submission" date="2022-07" db="EMBL/GenBank/DDBJ databases">
        <title>Genome Sequence of Xylaria arbuscula.</title>
        <authorList>
            <person name="Buettner E."/>
        </authorList>
    </citation>
    <scope>NUCLEOTIDE SEQUENCE</scope>
    <source>
        <strain evidence="2">VT107</strain>
    </source>
</reference>